<dbReference type="PANTHER" id="PTHR35333">
    <property type="entry name" value="BETA-LACTAMASE"/>
    <property type="match status" value="1"/>
</dbReference>
<organism evidence="2 3">
    <name type="scientific">Falsibacillus albus</name>
    <dbReference type="NCBI Taxonomy" id="2478915"/>
    <lineage>
        <taxon>Bacteria</taxon>
        <taxon>Bacillati</taxon>
        <taxon>Bacillota</taxon>
        <taxon>Bacilli</taxon>
        <taxon>Bacillales</taxon>
        <taxon>Bacillaceae</taxon>
        <taxon>Falsibacillus</taxon>
    </lineage>
</organism>
<feature type="domain" description="Beta-lactamase class A catalytic" evidence="1">
    <location>
        <begin position="60"/>
        <end position="262"/>
    </location>
</feature>
<dbReference type="GO" id="GO:0046677">
    <property type="term" value="P:response to antibiotic"/>
    <property type="evidence" value="ECO:0007669"/>
    <property type="project" value="InterPro"/>
</dbReference>
<evidence type="ECO:0000313" key="3">
    <source>
        <dbReference type="Proteomes" id="UP000276770"/>
    </source>
</evidence>
<evidence type="ECO:0000313" key="2">
    <source>
        <dbReference type="EMBL" id="RLQ94304.1"/>
    </source>
</evidence>
<dbReference type="EMBL" id="RCVZ01000010">
    <property type="protein sequence ID" value="RLQ94304.1"/>
    <property type="molecule type" value="Genomic_DNA"/>
</dbReference>
<evidence type="ECO:0000259" key="1">
    <source>
        <dbReference type="Pfam" id="PF13354"/>
    </source>
</evidence>
<dbReference type="Gene3D" id="3.40.710.10">
    <property type="entry name" value="DD-peptidase/beta-lactamase superfamily"/>
    <property type="match status" value="1"/>
</dbReference>
<dbReference type="InterPro" id="IPR000871">
    <property type="entry name" value="Beta-lactam_class-A"/>
</dbReference>
<dbReference type="PANTHER" id="PTHR35333:SF3">
    <property type="entry name" value="BETA-LACTAMASE-TYPE TRANSPEPTIDASE FOLD CONTAINING PROTEIN"/>
    <property type="match status" value="1"/>
</dbReference>
<dbReference type="InterPro" id="IPR012338">
    <property type="entry name" value="Beta-lactam/transpept-like"/>
</dbReference>
<dbReference type="RefSeq" id="WP_121681395.1">
    <property type="nucleotide sequence ID" value="NZ_RCVZ01000010.1"/>
</dbReference>
<dbReference type="GO" id="GO:0008800">
    <property type="term" value="F:beta-lactamase activity"/>
    <property type="evidence" value="ECO:0007669"/>
    <property type="project" value="InterPro"/>
</dbReference>
<comment type="caution">
    <text evidence="2">The sequence shown here is derived from an EMBL/GenBank/DDBJ whole genome shotgun (WGS) entry which is preliminary data.</text>
</comment>
<keyword evidence="2" id="KW-0378">Hydrolase</keyword>
<reference evidence="2 3" key="1">
    <citation type="submission" date="2018-10" db="EMBL/GenBank/DDBJ databases">
        <title>Falsibacillus sp. genome draft.</title>
        <authorList>
            <person name="Shi S."/>
        </authorList>
    </citation>
    <scope>NUCLEOTIDE SEQUENCE [LARGE SCALE GENOMIC DNA]</scope>
    <source>
        <strain evidence="2 3">GY 10110</strain>
    </source>
</reference>
<dbReference type="Pfam" id="PF13354">
    <property type="entry name" value="Beta-lactamase2"/>
    <property type="match status" value="1"/>
</dbReference>
<dbReference type="InterPro" id="IPR045155">
    <property type="entry name" value="Beta-lactam_cat"/>
</dbReference>
<protein>
    <submittedName>
        <fullName evidence="2">Serine hydrolase</fullName>
    </submittedName>
</protein>
<dbReference type="GO" id="GO:0030655">
    <property type="term" value="P:beta-lactam antibiotic catabolic process"/>
    <property type="evidence" value="ECO:0007669"/>
    <property type="project" value="InterPro"/>
</dbReference>
<sequence length="290" mass="32319">MRTILLPAIYTIRRLPAAKIILKSRQANKMNFNDLEREIMGIEAGCAGRIGLFISADEGQIMTNEGESFPSASLIKLPIILEAFRQADARKLDLNERIMVHPEEKVGGAGVLPALSDNITFNIIDLMTLMIIVSDNTATNLVIDKIGMKSINQLISCLDLKETLLSRKMMDFDAIHQGRNNYTSPRDIVTLLKEIHHGEMLNEKSRQQIIGIMRQQQFTDKLPALVESDKIRIANKTGELDGVDHDCAIFEYGGKTVFAAVLIDGLVDKVSGKYTMNQIGCAITDYLLRQ</sequence>
<accession>A0A3L7JVM8</accession>
<gene>
    <name evidence="2" type="ORF">D9X91_14705</name>
</gene>
<name>A0A3L7JVM8_9BACI</name>
<dbReference type="SUPFAM" id="SSF56601">
    <property type="entry name" value="beta-lactamase/transpeptidase-like"/>
    <property type="match status" value="1"/>
</dbReference>
<dbReference type="AlphaFoldDB" id="A0A3L7JVM8"/>
<dbReference type="Proteomes" id="UP000276770">
    <property type="component" value="Unassembled WGS sequence"/>
</dbReference>
<proteinExistence type="predicted"/>
<keyword evidence="3" id="KW-1185">Reference proteome</keyword>